<dbReference type="GO" id="GO:0005765">
    <property type="term" value="C:lysosomal membrane"/>
    <property type="evidence" value="ECO:0007669"/>
    <property type="project" value="TreeGrafter"/>
</dbReference>
<dbReference type="CTD" id="102362868"/>
<protein>
    <submittedName>
        <fullName evidence="2">Uncharacterized protein</fullName>
    </submittedName>
</protein>
<dbReference type="AlphaFoldDB" id="A0A8B6YK36"/>
<dbReference type="PANTHER" id="PTHR16201">
    <property type="entry name" value="SEVEN TRANSMEMBRANE PROTEIN 1-RELATED"/>
    <property type="match status" value="1"/>
</dbReference>
<evidence type="ECO:0000313" key="2">
    <source>
        <dbReference type="RefSeq" id="XP_006188505.2"/>
    </source>
</evidence>
<dbReference type="Proteomes" id="UP000694856">
    <property type="component" value="Chromosome 1"/>
</dbReference>
<organism evidence="1 2">
    <name type="scientific">Camelus ferus</name>
    <name type="common">Wild bactrian camel</name>
    <name type="synonym">Camelus bactrianus ferus</name>
    <dbReference type="NCBI Taxonomy" id="419612"/>
    <lineage>
        <taxon>Eukaryota</taxon>
        <taxon>Metazoa</taxon>
        <taxon>Chordata</taxon>
        <taxon>Craniata</taxon>
        <taxon>Vertebrata</taxon>
        <taxon>Euteleostomi</taxon>
        <taxon>Mammalia</taxon>
        <taxon>Eutheria</taxon>
        <taxon>Laurasiatheria</taxon>
        <taxon>Artiodactyla</taxon>
        <taxon>Tylopoda</taxon>
        <taxon>Camelidae</taxon>
        <taxon>Camelus</taxon>
    </lineage>
</organism>
<accession>A0A8B6YK36</accession>
<proteinExistence type="predicted"/>
<sequence>MASLSSMLQVFICQLSSEFYVVYRHGKVEKALSMSLLLCQVGGDLTNFIGCYLTNQLHIQIFTAPFYMNMDRIMPLQFAYCKLKNQKKTFKIGFMGPISYCLLVAVTITRARTGTETYKIISKAHGGLCNFRYTDEETEA</sequence>
<gene>
    <name evidence="2" type="primary">SLC66A1L</name>
</gene>
<dbReference type="GO" id="GO:0015189">
    <property type="term" value="F:L-lysine transmembrane transporter activity"/>
    <property type="evidence" value="ECO:0007669"/>
    <property type="project" value="TreeGrafter"/>
</dbReference>
<keyword evidence="1" id="KW-1185">Reference proteome</keyword>
<name>A0A8B6YK36_CAMFR</name>
<dbReference type="GeneID" id="102511403"/>
<dbReference type="KEGG" id="cfr:102511403"/>
<reference evidence="1" key="1">
    <citation type="submission" date="2025-05" db="UniProtKB">
        <authorList>
            <consortium name="RefSeq"/>
        </authorList>
    </citation>
    <scope>NUCLEOTIDE SEQUENCE [LARGE SCALE GENOMIC DNA]</scope>
</reference>
<dbReference type="PANTHER" id="PTHR16201:SF42">
    <property type="entry name" value="SOLUTE CARRIER FAMILY 66 MEMBER 1 LIKE"/>
    <property type="match status" value="1"/>
</dbReference>
<evidence type="ECO:0000313" key="1">
    <source>
        <dbReference type="Proteomes" id="UP000694856"/>
    </source>
</evidence>
<dbReference type="InterPro" id="IPR051415">
    <property type="entry name" value="LAAT-1"/>
</dbReference>
<reference evidence="2" key="2">
    <citation type="submission" date="2025-08" db="UniProtKB">
        <authorList>
            <consortium name="RefSeq"/>
        </authorList>
    </citation>
    <scope>IDENTIFICATION</scope>
    <source>
        <tissue evidence="2">Ear skin</tissue>
    </source>
</reference>
<dbReference type="RefSeq" id="XP_006188505.2">
    <property type="nucleotide sequence ID" value="XM_006188443.2"/>
</dbReference>